<dbReference type="PANTHER" id="PTHR35076">
    <property type="entry name" value="TUBULIN EPSILON AND DELTA COMPLEX PROTEIN 1"/>
    <property type="match status" value="1"/>
</dbReference>
<feature type="compositionally biased region" description="Low complexity" evidence="1">
    <location>
        <begin position="362"/>
        <end position="386"/>
    </location>
</feature>
<keyword evidence="3" id="KW-1185">Reference proteome</keyword>
<dbReference type="AlphaFoldDB" id="A0A250X6A9"/>
<protein>
    <recommendedName>
        <fullName evidence="4">ELYS-like domain-containing protein</fullName>
    </recommendedName>
</protein>
<accession>A0A250X6A9</accession>
<feature type="region of interest" description="Disordered" evidence="1">
    <location>
        <begin position="362"/>
        <end position="400"/>
    </location>
</feature>
<evidence type="ECO:0008006" key="4">
    <source>
        <dbReference type="Google" id="ProtNLM"/>
    </source>
</evidence>
<evidence type="ECO:0000313" key="3">
    <source>
        <dbReference type="Proteomes" id="UP000232323"/>
    </source>
</evidence>
<feature type="compositionally biased region" description="Basic and acidic residues" evidence="1">
    <location>
        <begin position="476"/>
        <end position="489"/>
    </location>
</feature>
<organism evidence="2 3">
    <name type="scientific">Chlamydomonas eustigma</name>
    <dbReference type="NCBI Taxonomy" id="1157962"/>
    <lineage>
        <taxon>Eukaryota</taxon>
        <taxon>Viridiplantae</taxon>
        <taxon>Chlorophyta</taxon>
        <taxon>core chlorophytes</taxon>
        <taxon>Chlorophyceae</taxon>
        <taxon>CS clade</taxon>
        <taxon>Chlamydomonadales</taxon>
        <taxon>Chlamydomonadaceae</taxon>
        <taxon>Chlamydomonas</taxon>
    </lineage>
</organism>
<dbReference type="Proteomes" id="UP000232323">
    <property type="component" value="Unassembled WGS sequence"/>
</dbReference>
<reference evidence="2 3" key="1">
    <citation type="submission" date="2017-08" db="EMBL/GenBank/DDBJ databases">
        <title>Acidophilic green algal genome provides insights into adaptation to an acidic environment.</title>
        <authorList>
            <person name="Hirooka S."/>
            <person name="Hirose Y."/>
            <person name="Kanesaki Y."/>
            <person name="Higuchi S."/>
            <person name="Fujiwara T."/>
            <person name="Onuma R."/>
            <person name="Era A."/>
            <person name="Ohbayashi R."/>
            <person name="Uzuka A."/>
            <person name="Nozaki H."/>
            <person name="Yoshikawa H."/>
            <person name="Miyagishima S.Y."/>
        </authorList>
    </citation>
    <scope>NUCLEOTIDE SEQUENCE [LARGE SCALE GENOMIC DNA]</scope>
    <source>
        <strain evidence="2 3">NIES-2499</strain>
    </source>
</reference>
<evidence type="ECO:0000313" key="2">
    <source>
        <dbReference type="EMBL" id="GAX78611.1"/>
    </source>
</evidence>
<dbReference type="EMBL" id="BEGY01000034">
    <property type="protein sequence ID" value="GAX78611.1"/>
    <property type="molecule type" value="Genomic_DNA"/>
</dbReference>
<evidence type="ECO:0000256" key="1">
    <source>
        <dbReference type="SAM" id="MobiDB-lite"/>
    </source>
</evidence>
<dbReference type="InterPro" id="IPR043535">
    <property type="entry name" value="TEDC1"/>
</dbReference>
<feature type="region of interest" description="Disordered" evidence="1">
    <location>
        <begin position="466"/>
        <end position="489"/>
    </location>
</feature>
<dbReference type="PANTHER" id="PTHR35076:SF1">
    <property type="entry name" value="TUBULIN EPSILON AND DELTA COMPLEX PROTEIN 1"/>
    <property type="match status" value="1"/>
</dbReference>
<name>A0A250X6A9_9CHLO</name>
<proteinExistence type="predicted"/>
<gene>
    <name evidence="2" type="ORF">CEUSTIGMA_g6050.t1</name>
</gene>
<dbReference type="OrthoDB" id="542272at2759"/>
<comment type="caution">
    <text evidence="2">The sequence shown here is derived from an EMBL/GenBank/DDBJ whole genome shotgun (WGS) entry which is preliminary data.</text>
</comment>
<sequence length="585" mass="64528">MADPQVAKNTAKHALIYWSKLLSSRGIQVDPEVLRQAKFNEPVADDVFKSLHDLVLMRLAGFQPLGSPLYTSHESIWRQLRQEGLSSSVAVESLLFVCHYLHTWGCPTFLVSHLFAAAESSLLIQLCSQQGEIPGLNYYSHDSAAMMSSQKSVRSRVLLLTLGWLTYDSRLFEDAIMYLHPTAELRCMLLPLPEDSCLCSATKEAYTQAVNQSWSHVQHVQTMLSQQRSRSTTDKKPSPWEPAEQVWESVEVASHQALMMLGKAKTQLSSLQSLMDCRMKLQANVQGKLQEMGSQSMLLSSLDIHLMVSSQDLETHIQALEAVTVSVSRQLDISSSAQVLSSWLQSVIAEEAKSAGLQHFLSSPSAPAAASSSPPSTSRTSTSTSPAPDPSVMQSLQKLPSWDSRASRKLMDHLDQQLQQAVQVAGPRLSAARAAEKLSAYSRKQSSSIQNGRSDINMQQFYRLGDHATSNPGAVNKKESQNEPREEESRWSSLSCWSLPTDLEICESSDASLNNTRWAEEDALIAAVVASSKHDDPLTEKEADRVVEATLSLGRALAQTRGANNIGFQKSMSPCLNDSLHIMMR</sequence>